<gene>
    <name evidence="2" type="ORF">GYMLUDRAFT_60323</name>
</gene>
<dbReference type="InterPro" id="IPR027417">
    <property type="entry name" value="P-loop_NTPase"/>
</dbReference>
<dbReference type="SUPFAM" id="SSF52540">
    <property type="entry name" value="P-loop containing nucleoside triphosphate hydrolases"/>
    <property type="match status" value="1"/>
</dbReference>
<dbReference type="InterPro" id="IPR011545">
    <property type="entry name" value="DEAD/DEAH_box_helicase_dom"/>
</dbReference>
<dbReference type="Gene3D" id="3.40.50.300">
    <property type="entry name" value="P-loop containing nucleotide triphosphate hydrolases"/>
    <property type="match status" value="1"/>
</dbReference>
<proteinExistence type="predicted"/>
<reference evidence="2 3" key="1">
    <citation type="submission" date="2014-04" db="EMBL/GenBank/DDBJ databases">
        <title>Evolutionary Origins and Diversification of the Mycorrhizal Mutualists.</title>
        <authorList>
            <consortium name="DOE Joint Genome Institute"/>
            <consortium name="Mycorrhizal Genomics Consortium"/>
            <person name="Kohler A."/>
            <person name="Kuo A."/>
            <person name="Nagy L.G."/>
            <person name="Floudas D."/>
            <person name="Copeland A."/>
            <person name="Barry K.W."/>
            <person name="Cichocki N."/>
            <person name="Veneault-Fourrey C."/>
            <person name="LaButti K."/>
            <person name="Lindquist E.A."/>
            <person name="Lipzen A."/>
            <person name="Lundell T."/>
            <person name="Morin E."/>
            <person name="Murat C."/>
            <person name="Riley R."/>
            <person name="Ohm R."/>
            <person name="Sun H."/>
            <person name="Tunlid A."/>
            <person name="Henrissat B."/>
            <person name="Grigoriev I.V."/>
            <person name="Hibbett D.S."/>
            <person name="Martin F."/>
        </authorList>
    </citation>
    <scope>NUCLEOTIDE SEQUENCE [LARGE SCALE GENOMIC DNA]</scope>
    <source>
        <strain evidence="2 3">FD-317 M1</strain>
    </source>
</reference>
<keyword evidence="3" id="KW-1185">Reference proteome</keyword>
<evidence type="ECO:0000259" key="1">
    <source>
        <dbReference type="Pfam" id="PF00270"/>
    </source>
</evidence>
<feature type="domain" description="DEAD/DEAH-box helicase" evidence="1">
    <location>
        <begin position="65"/>
        <end position="119"/>
    </location>
</feature>
<sequence>MASISERLWNDLFQYPLSESATAQFLDLLEDTEFISRLTEDEIGLMWRSFLALDRAMGGTKGLRRHQLEVVFGIEAGKDVTLRAACGSGKTIAMALPALIDPSKIIISILPLKLIQENHF</sequence>
<dbReference type="EMBL" id="KN834781">
    <property type="protein sequence ID" value="KIK59083.1"/>
    <property type="molecule type" value="Genomic_DNA"/>
</dbReference>
<dbReference type="HOGENOM" id="CLU_2049948_0_0_1"/>
<evidence type="ECO:0000313" key="2">
    <source>
        <dbReference type="EMBL" id="KIK59083.1"/>
    </source>
</evidence>
<dbReference type="Pfam" id="PF00270">
    <property type="entry name" value="DEAD"/>
    <property type="match status" value="1"/>
</dbReference>
<protein>
    <submittedName>
        <fullName evidence="2">Unplaced genomic scaffold GYMLUscaffold_33, whole genome shotgun sequence</fullName>
    </submittedName>
</protein>
<name>A0A0D0CTL1_9AGAR</name>
<dbReference type="GO" id="GO:0005524">
    <property type="term" value="F:ATP binding"/>
    <property type="evidence" value="ECO:0007669"/>
    <property type="project" value="InterPro"/>
</dbReference>
<organism evidence="2 3">
    <name type="scientific">Collybiopsis luxurians FD-317 M1</name>
    <dbReference type="NCBI Taxonomy" id="944289"/>
    <lineage>
        <taxon>Eukaryota</taxon>
        <taxon>Fungi</taxon>
        <taxon>Dikarya</taxon>
        <taxon>Basidiomycota</taxon>
        <taxon>Agaricomycotina</taxon>
        <taxon>Agaricomycetes</taxon>
        <taxon>Agaricomycetidae</taxon>
        <taxon>Agaricales</taxon>
        <taxon>Marasmiineae</taxon>
        <taxon>Omphalotaceae</taxon>
        <taxon>Collybiopsis</taxon>
        <taxon>Collybiopsis luxurians</taxon>
    </lineage>
</organism>
<evidence type="ECO:0000313" key="3">
    <source>
        <dbReference type="Proteomes" id="UP000053593"/>
    </source>
</evidence>
<dbReference type="Proteomes" id="UP000053593">
    <property type="component" value="Unassembled WGS sequence"/>
</dbReference>
<dbReference type="GO" id="GO:0003676">
    <property type="term" value="F:nucleic acid binding"/>
    <property type="evidence" value="ECO:0007669"/>
    <property type="project" value="InterPro"/>
</dbReference>
<dbReference type="OrthoDB" id="2690632at2759"/>
<accession>A0A0D0CTL1</accession>
<dbReference type="AlphaFoldDB" id="A0A0D0CTL1"/>